<evidence type="ECO:0008006" key="3">
    <source>
        <dbReference type="Google" id="ProtNLM"/>
    </source>
</evidence>
<evidence type="ECO:0000313" key="1">
    <source>
        <dbReference type="EMBL" id="TCZ81253.1"/>
    </source>
</evidence>
<dbReference type="Proteomes" id="UP000295418">
    <property type="component" value="Unassembled WGS sequence"/>
</dbReference>
<reference evidence="1 2" key="1">
    <citation type="submission" date="2019-03" db="EMBL/GenBank/DDBJ databases">
        <authorList>
            <person name="Kim M.K.M."/>
        </authorList>
    </citation>
    <scope>NUCLEOTIDE SEQUENCE [LARGE SCALE GENOMIC DNA]</scope>
    <source>
        <strain evidence="1 2">18JY21-1</strain>
    </source>
</reference>
<dbReference type="GO" id="GO:0009253">
    <property type="term" value="P:peptidoglycan catabolic process"/>
    <property type="evidence" value="ECO:0007669"/>
    <property type="project" value="InterPro"/>
</dbReference>
<evidence type="ECO:0000313" key="2">
    <source>
        <dbReference type="Proteomes" id="UP000295418"/>
    </source>
</evidence>
<dbReference type="OrthoDB" id="2630778at2"/>
<dbReference type="InterPro" id="IPR036505">
    <property type="entry name" value="Amidase/PGRP_sf"/>
</dbReference>
<protein>
    <recommendedName>
        <fullName evidence="3">N-acetylmuramoyl-L-alanine amidase</fullName>
    </recommendedName>
</protein>
<name>A0A4R4ENR8_9BACL</name>
<keyword evidence="2" id="KW-1185">Reference proteome</keyword>
<dbReference type="SUPFAM" id="SSF55846">
    <property type="entry name" value="N-acetylmuramoyl-L-alanine amidase-like"/>
    <property type="match status" value="1"/>
</dbReference>
<dbReference type="AlphaFoldDB" id="A0A4R4ENR8"/>
<gene>
    <name evidence="1" type="ORF">E0485_02975</name>
</gene>
<dbReference type="EMBL" id="SKFG01000001">
    <property type="protein sequence ID" value="TCZ81253.1"/>
    <property type="molecule type" value="Genomic_DNA"/>
</dbReference>
<proteinExistence type="predicted"/>
<dbReference type="GO" id="GO:0008745">
    <property type="term" value="F:N-acetylmuramoyl-L-alanine amidase activity"/>
    <property type="evidence" value="ECO:0007669"/>
    <property type="project" value="InterPro"/>
</dbReference>
<accession>A0A4R4ENR8</accession>
<dbReference type="RefSeq" id="WP_132416368.1">
    <property type="nucleotide sequence ID" value="NZ_SKFG01000001.1"/>
</dbReference>
<organism evidence="1 2">
    <name type="scientific">Paenibacillus albiflavus</name>
    <dbReference type="NCBI Taxonomy" id="2545760"/>
    <lineage>
        <taxon>Bacteria</taxon>
        <taxon>Bacillati</taxon>
        <taxon>Bacillota</taxon>
        <taxon>Bacilli</taxon>
        <taxon>Bacillales</taxon>
        <taxon>Paenibacillaceae</taxon>
        <taxon>Paenibacillus</taxon>
    </lineage>
</organism>
<sequence>MQYSKIIIHHSACPSINGKGYDYMVMKDGLILSSPETYEINCLHLCLEGDYNTIQTHLNENREQLFIFQKLLLRLFRVFKLSSNQVFAHSDTCPGEHFPWDELVISTTDGYH</sequence>
<comment type="caution">
    <text evidence="1">The sequence shown here is derived from an EMBL/GenBank/DDBJ whole genome shotgun (WGS) entry which is preliminary data.</text>
</comment>